<dbReference type="InterPro" id="IPR027417">
    <property type="entry name" value="P-loop_NTPase"/>
</dbReference>
<keyword evidence="2" id="KW-0472">Membrane</keyword>
<organism evidence="3">
    <name type="scientific">Corethron hystrix</name>
    <dbReference type="NCBI Taxonomy" id="216773"/>
    <lineage>
        <taxon>Eukaryota</taxon>
        <taxon>Sar</taxon>
        <taxon>Stramenopiles</taxon>
        <taxon>Ochrophyta</taxon>
        <taxon>Bacillariophyta</taxon>
        <taxon>Coscinodiscophyceae</taxon>
        <taxon>Corethrophycidae</taxon>
        <taxon>Corethrales</taxon>
        <taxon>Corethraceae</taxon>
        <taxon>Corethron</taxon>
    </lineage>
</organism>
<accession>A0A7S1B7K8</accession>
<dbReference type="EMBL" id="HBFR01006452">
    <property type="protein sequence ID" value="CAD8877454.1"/>
    <property type="molecule type" value="Transcribed_RNA"/>
</dbReference>
<name>A0A7S1B7K8_9STRA</name>
<evidence type="ECO:0000313" key="3">
    <source>
        <dbReference type="EMBL" id="CAD8877454.1"/>
    </source>
</evidence>
<evidence type="ECO:0000256" key="1">
    <source>
        <dbReference type="SAM" id="MobiDB-lite"/>
    </source>
</evidence>
<dbReference type="AlphaFoldDB" id="A0A7S1B7K8"/>
<dbReference type="Gene3D" id="3.40.50.300">
    <property type="entry name" value="P-loop containing nucleotide triphosphate hydrolases"/>
    <property type="match status" value="1"/>
</dbReference>
<proteinExistence type="predicted"/>
<evidence type="ECO:0000256" key="2">
    <source>
        <dbReference type="SAM" id="Phobius"/>
    </source>
</evidence>
<sequence>MSKPSSRNISASPRKKNRLDLSKSLSRRHGFRDKMGKKNLLVSSHVVSVFVIVCFFSFTQMGSLRMYPTIDTVTTPLSNFEAEFKILAPPGVVVLGMHRSGTSMLGGILSVGAGFEVPGEHLNVNAENSKGFFETKACCRANDAFLKSQDMAWNDIEKGPYRPYAVLESMPYRKRKGKPKLKDKDKNVQKCQSNFRPNAETSWMMKDPRLCLTMRSWMYFFTEAAAGIGNVAKPFESVIDKRPAVIFTFRHPLEVAKSLSARKNGNISTLTAGFKLWIEYNVRSIEHSKDLCRVVTSNELLLGDAMNEMTRILTELRDECNVVIPNPEGMTNEVIQDFIDSSLNREKAPADTSNLNVLAVYGGNCIVNDYNQIQDKSMEDEKKWYLRAMKLFCDMKSGEAFASSYQWPSKDVVGNIIVPDTFQVSASGKDENGAVGDFFLVSDVKEFESITSCNGQLDANWENPKGANAACTFRAWNQRSGRIGNINMWRLGTNRYQGKWSDNPIKGDWCYGDLVKLIDYEGQTHVPLLASYETNTNINGNEVQFGRKGLVSKDNNEKLIIDYTFNEKATVTGIWTDSDVQIDVSYKDDEKVWIKKKTFVGTTIFKSSIQKVQQLRIEFTLPVSGVHAEPLGTETLNII</sequence>
<keyword evidence="2" id="KW-0812">Transmembrane</keyword>
<reference evidence="3" key="1">
    <citation type="submission" date="2021-01" db="EMBL/GenBank/DDBJ databases">
        <authorList>
            <person name="Corre E."/>
            <person name="Pelletier E."/>
            <person name="Niang G."/>
            <person name="Scheremetjew M."/>
            <person name="Finn R."/>
            <person name="Kale V."/>
            <person name="Holt S."/>
            <person name="Cochrane G."/>
            <person name="Meng A."/>
            <person name="Brown T."/>
            <person name="Cohen L."/>
        </authorList>
    </citation>
    <scope>NUCLEOTIDE SEQUENCE</scope>
    <source>
        <strain evidence="3">308</strain>
    </source>
</reference>
<dbReference type="SUPFAM" id="SSF52540">
    <property type="entry name" value="P-loop containing nucleoside triphosphate hydrolases"/>
    <property type="match status" value="1"/>
</dbReference>
<protein>
    <submittedName>
        <fullName evidence="3">Uncharacterized protein</fullName>
    </submittedName>
</protein>
<gene>
    <name evidence="3" type="ORF">CHYS00102_LOCUS4638</name>
</gene>
<feature type="region of interest" description="Disordered" evidence="1">
    <location>
        <begin position="1"/>
        <end position="23"/>
    </location>
</feature>
<feature type="transmembrane region" description="Helical" evidence="2">
    <location>
        <begin position="40"/>
        <end position="58"/>
    </location>
</feature>
<keyword evidence="2" id="KW-1133">Transmembrane helix</keyword>
<feature type="compositionally biased region" description="Polar residues" evidence="1">
    <location>
        <begin position="1"/>
        <end position="11"/>
    </location>
</feature>